<gene>
    <name evidence="2" type="ORF">DIW82_10680</name>
</gene>
<dbReference type="InterPro" id="IPR049726">
    <property type="entry name" value="TtfA-like_core"/>
</dbReference>
<dbReference type="STRING" id="863239.GCA_000213935_01563"/>
<feature type="non-terminal residue" evidence="2">
    <location>
        <position position="376"/>
    </location>
</feature>
<accession>A0A3D4T110</accession>
<proteinExistence type="predicted"/>
<protein>
    <recommendedName>
        <fullName evidence="4">Secreted protein</fullName>
    </recommendedName>
</protein>
<organism evidence="2 3">
    <name type="scientific">Corynebacterium nuruki</name>
    <dbReference type="NCBI Taxonomy" id="1032851"/>
    <lineage>
        <taxon>Bacteria</taxon>
        <taxon>Bacillati</taxon>
        <taxon>Actinomycetota</taxon>
        <taxon>Actinomycetes</taxon>
        <taxon>Mycobacteriales</taxon>
        <taxon>Corynebacteriaceae</taxon>
        <taxon>Corynebacterium</taxon>
    </lineage>
</organism>
<dbReference type="EMBL" id="DQID01000274">
    <property type="protein sequence ID" value="HCT15222.1"/>
    <property type="molecule type" value="Genomic_DNA"/>
</dbReference>
<evidence type="ECO:0008006" key="4">
    <source>
        <dbReference type="Google" id="ProtNLM"/>
    </source>
</evidence>
<comment type="caution">
    <text evidence="2">The sequence shown here is derived from an EMBL/GenBank/DDBJ whole genome shotgun (WGS) entry which is preliminary data.</text>
</comment>
<dbReference type="CDD" id="cd21904">
    <property type="entry name" value="TtfA-like"/>
    <property type="match status" value="1"/>
</dbReference>
<feature type="region of interest" description="Disordered" evidence="1">
    <location>
        <begin position="334"/>
        <end position="376"/>
    </location>
</feature>
<evidence type="ECO:0000313" key="3">
    <source>
        <dbReference type="Proteomes" id="UP000261739"/>
    </source>
</evidence>
<feature type="region of interest" description="Disordered" evidence="1">
    <location>
        <begin position="31"/>
        <end position="162"/>
    </location>
</feature>
<evidence type="ECO:0000313" key="2">
    <source>
        <dbReference type="EMBL" id="HCT15222.1"/>
    </source>
</evidence>
<reference evidence="2 3" key="1">
    <citation type="journal article" date="2018" name="Nat. Biotechnol.">
        <title>A standardized bacterial taxonomy based on genome phylogeny substantially revises the tree of life.</title>
        <authorList>
            <person name="Parks D.H."/>
            <person name="Chuvochina M."/>
            <person name="Waite D.W."/>
            <person name="Rinke C."/>
            <person name="Skarshewski A."/>
            <person name="Chaumeil P.A."/>
            <person name="Hugenholtz P."/>
        </authorList>
    </citation>
    <scope>NUCLEOTIDE SEQUENCE [LARGE SCALE GENOMIC DNA]</scope>
    <source>
        <strain evidence="2">UBA11247</strain>
    </source>
</reference>
<feature type="compositionally biased region" description="Pro residues" evidence="1">
    <location>
        <begin position="105"/>
        <end position="119"/>
    </location>
</feature>
<feature type="compositionally biased region" description="Low complexity" evidence="1">
    <location>
        <begin position="366"/>
        <end position="376"/>
    </location>
</feature>
<dbReference type="AlphaFoldDB" id="A0A3D4T110"/>
<feature type="compositionally biased region" description="Pro residues" evidence="1">
    <location>
        <begin position="132"/>
        <end position="149"/>
    </location>
</feature>
<name>A0A3D4T110_9CORY</name>
<feature type="compositionally biased region" description="Low complexity" evidence="1">
    <location>
        <begin position="88"/>
        <end position="104"/>
    </location>
</feature>
<feature type="compositionally biased region" description="Low complexity" evidence="1">
    <location>
        <begin position="49"/>
        <end position="58"/>
    </location>
</feature>
<feature type="compositionally biased region" description="Low complexity" evidence="1">
    <location>
        <begin position="120"/>
        <end position="131"/>
    </location>
</feature>
<evidence type="ECO:0000256" key="1">
    <source>
        <dbReference type="SAM" id="MobiDB-lite"/>
    </source>
</evidence>
<dbReference type="Proteomes" id="UP000261739">
    <property type="component" value="Unassembled WGS sequence"/>
</dbReference>
<sequence>MLCMMPVAVLTIVLGLALLIFAAGLFLRASKKSGPSGAAEPTGSPDATAVPAPGPVAGRWSRSVPSVPEPLPDGDPVPVTGGADRGIPDAGTTGTGDAAVAGPADPVPDADPVPAPAAEPEPVAAAREPAPEAAPAPTSEPAPAAPAAPAPSGHTSLAGRRARRQWAAAHGFEYTREDRYLTPEWPVSLLHQISPDRVDPPARDLVSGFVDGHQVHIADVAGTTLVALRRSESSPVDVHFTTVAAMPAGMRHSELCDCPPFTGYSTDNRALDRMLDARVTGTLRDLAPYACDVVFSGAWLVAQLSGRAEAEVSERMLPQLALLGDAARVLPPRVTSTELAMPTADPTRPRPASGAHVDLAAGGSGDSADGADGADG</sequence>